<dbReference type="Proteomes" id="UP001060085">
    <property type="component" value="Linkage Group LG03"/>
</dbReference>
<sequence length="158" mass="17246">MLGMEEKGKSMENELNDFYEDRKIGLSLNPFPLSHEVSFKELKSLLIPYISHRIADKESIEQEKKIDTSYQGIYDQFLEIMKSLQVSVVPTIGKPFDPKLAQGDQSGPRVLSGADACSAVDWALGLVGVDVVGPDGSIWVAPDAAGPVGFRLATLVVH</sequence>
<keyword evidence="2" id="KW-1185">Reference proteome</keyword>
<accession>A0ACC0BIX3</accession>
<reference evidence="2" key="1">
    <citation type="journal article" date="2023" name="Nat. Plants">
        <title>Single-cell RNA sequencing provides a high-resolution roadmap for understanding the multicellular compartmentation of specialized metabolism.</title>
        <authorList>
            <person name="Sun S."/>
            <person name="Shen X."/>
            <person name="Li Y."/>
            <person name="Li Y."/>
            <person name="Wang S."/>
            <person name="Li R."/>
            <person name="Zhang H."/>
            <person name="Shen G."/>
            <person name="Guo B."/>
            <person name="Wei J."/>
            <person name="Xu J."/>
            <person name="St-Pierre B."/>
            <person name="Chen S."/>
            <person name="Sun C."/>
        </authorList>
    </citation>
    <scope>NUCLEOTIDE SEQUENCE [LARGE SCALE GENOMIC DNA]</scope>
</reference>
<dbReference type="EMBL" id="CM044703">
    <property type="protein sequence ID" value="KAI5672533.1"/>
    <property type="molecule type" value="Genomic_DNA"/>
</dbReference>
<evidence type="ECO:0000313" key="1">
    <source>
        <dbReference type="EMBL" id="KAI5672533.1"/>
    </source>
</evidence>
<comment type="caution">
    <text evidence="1">The sequence shown here is derived from an EMBL/GenBank/DDBJ whole genome shotgun (WGS) entry which is preliminary data.</text>
</comment>
<gene>
    <name evidence="1" type="ORF">M9H77_12897</name>
</gene>
<evidence type="ECO:0000313" key="2">
    <source>
        <dbReference type="Proteomes" id="UP001060085"/>
    </source>
</evidence>
<protein>
    <submittedName>
        <fullName evidence="1">Uncharacterized protein</fullName>
    </submittedName>
</protein>
<proteinExistence type="predicted"/>
<organism evidence="1 2">
    <name type="scientific">Catharanthus roseus</name>
    <name type="common">Madagascar periwinkle</name>
    <name type="synonym">Vinca rosea</name>
    <dbReference type="NCBI Taxonomy" id="4058"/>
    <lineage>
        <taxon>Eukaryota</taxon>
        <taxon>Viridiplantae</taxon>
        <taxon>Streptophyta</taxon>
        <taxon>Embryophyta</taxon>
        <taxon>Tracheophyta</taxon>
        <taxon>Spermatophyta</taxon>
        <taxon>Magnoliopsida</taxon>
        <taxon>eudicotyledons</taxon>
        <taxon>Gunneridae</taxon>
        <taxon>Pentapetalae</taxon>
        <taxon>asterids</taxon>
        <taxon>lamiids</taxon>
        <taxon>Gentianales</taxon>
        <taxon>Apocynaceae</taxon>
        <taxon>Rauvolfioideae</taxon>
        <taxon>Vinceae</taxon>
        <taxon>Catharanthinae</taxon>
        <taxon>Catharanthus</taxon>
    </lineage>
</organism>
<name>A0ACC0BIX3_CATRO</name>